<dbReference type="AlphaFoldDB" id="A0A0P0UT59"/>
<evidence type="ECO:0000313" key="8">
    <source>
        <dbReference type="EMBL" id="BAS68120.1"/>
    </source>
</evidence>
<dbReference type="InterPro" id="IPR037185">
    <property type="entry name" value="EmrE-like"/>
</dbReference>
<feature type="transmembrane region" description="Helical" evidence="6">
    <location>
        <begin position="279"/>
        <end position="297"/>
    </location>
</feature>
<evidence type="ECO:0000256" key="5">
    <source>
        <dbReference type="ARBA" id="ARBA00023136"/>
    </source>
</evidence>
<reference evidence="8 9" key="1">
    <citation type="journal article" date="2000" name="Mar. Ecol. Prog. Ser.">
        <title>Phylogenetic characterization of endosymbionts in three hydrothermal vent mussels: influence on host distributions.</title>
        <authorList>
            <person name="Fujiwara Y."/>
            <person name="Takai K."/>
            <person name="Uematsu K."/>
            <person name="Tsuchida S."/>
            <person name="Hunt J.C."/>
            <person name="Hashimoto J."/>
        </authorList>
    </citation>
    <scope>NUCLEOTIDE SEQUENCE [LARGE SCALE GENOMIC DNA]</scope>
    <source>
        <strain evidence="8 9">Myojin Knoll</strain>
    </source>
</reference>
<keyword evidence="5 6" id="KW-0472">Membrane</keyword>
<evidence type="ECO:0000256" key="3">
    <source>
        <dbReference type="ARBA" id="ARBA00022692"/>
    </source>
</evidence>
<dbReference type="OrthoDB" id="9813617at2"/>
<keyword evidence="2" id="KW-1003">Cell membrane</keyword>
<keyword evidence="9" id="KW-1185">Reference proteome</keyword>
<protein>
    <recommendedName>
        <fullName evidence="7">EamA domain-containing protein</fullName>
    </recommendedName>
</protein>
<feature type="transmembrane region" description="Helical" evidence="6">
    <location>
        <begin position="75"/>
        <end position="93"/>
    </location>
</feature>
<comment type="subcellular location">
    <subcellularLocation>
        <location evidence="1">Cell membrane</location>
        <topology evidence="1">Multi-pass membrane protein</topology>
    </subcellularLocation>
</comment>
<dbReference type="Proteomes" id="UP000067399">
    <property type="component" value="Chromosome"/>
</dbReference>
<feature type="transmembrane region" description="Helical" evidence="6">
    <location>
        <begin position="42"/>
        <end position="63"/>
    </location>
</feature>
<proteinExistence type="predicted"/>
<dbReference type="PANTHER" id="PTHR32322">
    <property type="entry name" value="INNER MEMBRANE TRANSPORTER"/>
    <property type="match status" value="1"/>
</dbReference>
<feature type="domain" description="EamA" evidence="7">
    <location>
        <begin position="161"/>
        <end position="296"/>
    </location>
</feature>
<sequence>MFKFEQKEVLLGFFFAFLGTALFALKSIFIKLIYQQGLNADTVLMLRMAISLPIYLLIIGFLSQKNIPKTDIKNNFSMILLLGFIGYALASWLDLKGLENISASLERLTLFTYPIFVVILGALFFNTPLTKKIISSLLLSYLGLWIVFSQELNTHIGDTTTGVLFVLLSALSFACYVLLSKKIIHLLGGLWFTALAMSVSSVFVLSYYFLVFDFNVLDVSNIAWFWIVMLAVISTVIPSFMISEAIPKIGSAQTGIIGTLGPIITIALGVWVLDEFFNIYYGAGIIFIITGVALLTIKKP</sequence>
<name>A0A0P0UT59_9GAMM</name>
<feature type="domain" description="EamA" evidence="7">
    <location>
        <begin position="11"/>
        <end position="148"/>
    </location>
</feature>
<evidence type="ECO:0000256" key="6">
    <source>
        <dbReference type="SAM" id="Phobius"/>
    </source>
</evidence>
<feature type="transmembrane region" description="Helical" evidence="6">
    <location>
        <begin position="222"/>
        <end position="242"/>
    </location>
</feature>
<evidence type="ECO:0000256" key="4">
    <source>
        <dbReference type="ARBA" id="ARBA00022989"/>
    </source>
</evidence>
<evidence type="ECO:0000256" key="2">
    <source>
        <dbReference type="ARBA" id="ARBA00022475"/>
    </source>
</evidence>
<keyword evidence="4 6" id="KW-1133">Transmembrane helix</keyword>
<accession>A0A0P0UT59</accession>
<dbReference type="Pfam" id="PF00892">
    <property type="entry name" value="EamA"/>
    <property type="match status" value="2"/>
</dbReference>
<feature type="transmembrane region" description="Helical" evidence="6">
    <location>
        <begin position="133"/>
        <end position="150"/>
    </location>
</feature>
<dbReference type="RefSeq" id="WP_066045024.1">
    <property type="nucleotide sequence ID" value="NZ_AP013042.1"/>
</dbReference>
<keyword evidence="3 6" id="KW-0812">Transmembrane</keyword>
<evidence type="ECO:0000256" key="1">
    <source>
        <dbReference type="ARBA" id="ARBA00004651"/>
    </source>
</evidence>
<dbReference type="SUPFAM" id="SSF103481">
    <property type="entry name" value="Multidrug resistance efflux transporter EmrE"/>
    <property type="match status" value="2"/>
</dbReference>
<organism evidence="8 9">
    <name type="scientific">endosymbiont of Bathymodiolus septemdierum str. Myojin knoll</name>
    <dbReference type="NCBI Taxonomy" id="1303921"/>
    <lineage>
        <taxon>Bacteria</taxon>
        <taxon>Pseudomonadati</taxon>
        <taxon>Pseudomonadota</taxon>
        <taxon>Gammaproteobacteria</taxon>
        <taxon>sulfur-oxidizing symbionts</taxon>
    </lineage>
</organism>
<gene>
    <name evidence="8" type="ORF">BSEPE_1132</name>
</gene>
<evidence type="ECO:0000313" key="9">
    <source>
        <dbReference type="Proteomes" id="UP000067399"/>
    </source>
</evidence>
<evidence type="ECO:0000259" key="7">
    <source>
        <dbReference type="Pfam" id="PF00892"/>
    </source>
</evidence>
<dbReference type="EMBL" id="AP013042">
    <property type="protein sequence ID" value="BAS68120.1"/>
    <property type="molecule type" value="Genomic_DNA"/>
</dbReference>
<dbReference type="KEGG" id="ebh:BSEPE_1132"/>
<feature type="transmembrane region" description="Helical" evidence="6">
    <location>
        <begin position="162"/>
        <end position="179"/>
    </location>
</feature>
<dbReference type="InterPro" id="IPR050638">
    <property type="entry name" value="AA-Vitamin_Transporters"/>
</dbReference>
<reference evidence="8 9" key="2">
    <citation type="journal article" date="2016" name="ISME J.">
        <title>Heterogeneous composition of key metabolic gene clusters in a vent mussel symbiont population.</title>
        <authorList>
            <person name="Ikuta T."/>
            <person name="Takaki Y."/>
            <person name="Nagai Y."/>
            <person name="Shimamura S."/>
            <person name="Tsuda M."/>
            <person name="Kawagucci S."/>
            <person name="Aoki Y."/>
            <person name="Inoue K."/>
            <person name="Teruya M."/>
            <person name="Satou K."/>
            <person name="Teruya K."/>
            <person name="Shimoji M."/>
            <person name="Tamotsu H."/>
            <person name="Hirano T."/>
            <person name="Maruyama T."/>
            <person name="Yoshida T."/>
        </authorList>
    </citation>
    <scope>NUCLEOTIDE SEQUENCE [LARGE SCALE GENOMIC DNA]</scope>
    <source>
        <strain evidence="8 9">Myojin Knoll</strain>
    </source>
</reference>
<feature type="transmembrane region" description="Helical" evidence="6">
    <location>
        <begin position="254"/>
        <end position="273"/>
    </location>
</feature>
<dbReference type="GO" id="GO:0005886">
    <property type="term" value="C:plasma membrane"/>
    <property type="evidence" value="ECO:0007669"/>
    <property type="project" value="UniProtKB-SubCell"/>
</dbReference>
<feature type="transmembrane region" description="Helical" evidence="6">
    <location>
        <begin position="186"/>
        <end position="210"/>
    </location>
</feature>
<feature type="transmembrane region" description="Helical" evidence="6">
    <location>
        <begin position="9"/>
        <end position="30"/>
    </location>
</feature>
<feature type="transmembrane region" description="Helical" evidence="6">
    <location>
        <begin position="108"/>
        <end position="126"/>
    </location>
</feature>
<dbReference type="PANTHER" id="PTHR32322:SF18">
    <property type="entry name" value="S-ADENOSYLMETHIONINE_S-ADENOSYLHOMOCYSTEINE TRANSPORTER"/>
    <property type="match status" value="1"/>
</dbReference>
<dbReference type="STRING" id="1303921.BSEPE_1132"/>
<dbReference type="InterPro" id="IPR000620">
    <property type="entry name" value="EamA_dom"/>
</dbReference>